<sequence length="114" mass="13049">MRDSINSKRNNLNVQSIKKYLDKGNKQPVLVFFGGSTDKEIVVRLGLGNYTMLELTSYDLCDNLVFYLQLKIMSTKKIIAQEEIGYADKSGRQLNLSETQKLVCNQVHPITYEQ</sequence>
<protein>
    <submittedName>
        <fullName evidence="1">Uncharacterized protein</fullName>
    </submittedName>
</protein>
<organism evidence="1 2">
    <name type="scientific">Macrosiphum euphorbiae</name>
    <name type="common">potato aphid</name>
    <dbReference type="NCBI Taxonomy" id="13131"/>
    <lineage>
        <taxon>Eukaryota</taxon>
        <taxon>Metazoa</taxon>
        <taxon>Ecdysozoa</taxon>
        <taxon>Arthropoda</taxon>
        <taxon>Hexapoda</taxon>
        <taxon>Insecta</taxon>
        <taxon>Pterygota</taxon>
        <taxon>Neoptera</taxon>
        <taxon>Paraneoptera</taxon>
        <taxon>Hemiptera</taxon>
        <taxon>Sternorrhyncha</taxon>
        <taxon>Aphidomorpha</taxon>
        <taxon>Aphidoidea</taxon>
        <taxon>Aphididae</taxon>
        <taxon>Macrosiphini</taxon>
        <taxon>Macrosiphum</taxon>
    </lineage>
</organism>
<proteinExistence type="predicted"/>
<accession>A0AAV0Y1Q4</accession>
<dbReference type="Proteomes" id="UP001160148">
    <property type="component" value="Unassembled WGS sequence"/>
</dbReference>
<evidence type="ECO:0000313" key="1">
    <source>
        <dbReference type="EMBL" id="CAI6374864.1"/>
    </source>
</evidence>
<dbReference type="AlphaFoldDB" id="A0AAV0Y1Q4"/>
<evidence type="ECO:0000313" key="2">
    <source>
        <dbReference type="Proteomes" id="UP001160148"/>
    </source>
</evidence>
<name>A0AAV0Y1Q4_9HEMI</name>
<keyword evidence="2" id="KW-1185">Reference proteome</keyword>
<gene>
    <name evidence="1" type="ORF">MEUPH1_LOCUS28440</name>
</gene>
<comment type="caution">
    <text evidence="1">The sequence shown here is derived from an EMBL/GenBank/DDBJ whole genome shotgun (WGS) entry which is preliminary data.</text>
</comment>
<reference evidence="1 2" key="1">
    <citation type="submission" date="2023-01" db="EMBL/GenBank/DDBJ databases">
        <authorList>
            <person name="Whitehead M."/>
        </authorList>
    </citation>
    <scope>NUCLEOTIDE SEQUENCE [LARGE SCALE GENOMIC DNA]</scope>
</reference>
<dbReference type="EMBL" id="CARXXK010001250">
    <property type="protein sequence ID" value="CAI6374864.1"/>
    <property type="molecule type" value="Genomic_DNA"/>
</dbReference>